<protein>
    <submittedName>
        <fullName evidence="2">Uncharacterized protein</fullName>
    </submittedName>
</protein>
<evidence type="ECO:0000256" key="1">
    <source>
        <dbReference type="SAM" id="SignalP"/>
    </source>
</evidence>
<feature type="signal peptide" evidence="1">
    <location>
        <begin position="1"/>
        <end position="21"/>
    </location>
</feature>
<evidence type="ECO:0000313" key="2">
    <source>
        <dbReference type="EMBL" id="WVX66379.1"/>
    </source>
</evidence>
<dbReference type="RefSeq" id="WP_331255257.1">
    <property type="nucleotide sequence ID" value="NZ_CP133270.1"/>
</dbReference>
<gene>
    <name evidence="2" type="ORF">Bealeia1_00556</name>
</gene>
<accession>A0ABZ2C1J6</accession>
<reference evidence="2 3" key="1">
    <citation type="journal article" date="2024" name="Environ. Microbiol.">
        <title>Novel evolutionary insights on the interactions of the Holosporales (Alphaproteobacteria) with eukaryotic hosts from comparative genomics.</title>
        <authorList>
            <person name="Giovannini M."/>
            <person name="Petroni G."/>
            <person name="Castelli M."/>
        </authorList>
    </citation>
    <scope>NUCLEOTIDE SEQUENCE [LARGE SCALE GENOMIC DNA]</scope>
    <source>
        <strain evidence="2 3">US_Bl 15I1</strain>
    </source>
</reference>
<proteinExistence type="predicted"/>
<name>A0ABZ2C1J6_9PROT</name>
<sequence>MTFTKILFSISLLTFSLSANGPQGVLSKDIEKKTEGILENIVTDNGKYARKTPK</sequence>
<organism evidence="2 3">
    <name type="scientific">Candidatus Bealeia paramacronuclearis</name>
    <dbReference type="NCBI Taxonomy" id="1921001"/>
    <lineage>
        <taxon>Bacteria</taxon>
        <taxon>Pseudomonadati</taxon>
        <taxon>Pseudomonadota</taxon>
        <taxon>Alphaproteobacteria</taxon>
        <taxon>Holosporales</taxon>
        <taxon>Holosporaceae</taxon>
        <taxon>Candidatus Bealeia</taxon>
    </lineage>
</organism>
<dbReference type="EMBL" id="CP133270">
    <property type="protein sequence ID" value="WVX66379.1"/>
    <property type="molecule type" value="Genomic_DNA"/>
</dbReference>
<feature type="chain" id="PRO_5045191674" evidence="1">
    <location>
        <begin position="22"/>
        <end position="54"/>
    </location>
</feature>
<keyword evidence="1" id="KW-0732">Signal</keyword>
<keyword evidence="3" id="KW-1185">Reference proteome</keyword>
<evidence type="ECO:0000313" key="3">
    <source>
        <dbReference type="Proteomes" id="UP001330434"/>
    </source>
</evidence>
<dbReference type="Proteomes" id="UP001330434">
    <property type="component" value="Chromosome"/>
</dbReference>